<evidence type="ECO:0000256" key="3">
    <source>
        <dbReference type="ARBA" id="ARBA00022598"/>
    </source>
</evidence>
<evidence type="ECO:0000313" key="13">
    <source>
        <dbReference type="Proteomes" id="UP001275084"/>
    </source>
</evidence>
<gene>
    <name evidence="12" type="ORF">B0T25DRAFT_299644</name>
</gene>
<feature type="domain" description="DALR anticodon binding" evidence="11">
    <location>
        <begin position="528"/>
        <end position="649"/>
    </location>
</feature>
<dbReference type="PANTHER" id="PTHR11956">
    <property type="entry name" value="ARGINYL-TRNA SYNTHETASE"/>
    <property type="match status" value="1"/>
</dbReference>
<dbReference type="InterPro" id="IPR008909">
    <property type="entry name" value="DALR_anticod-bd"/>
</dbReference>
<keyword evidence="5 9" id="KW-0067">ATP-binding</keyword>
<evidence type="ECO:0000256" key="10">
    <source>
        <dbReference type="SAM" id="MobiDB-lite"/>
    </source>
</evidence>
<dbReference type="InterPro" id="IPR009080">
    <property type="entry name" value="tRNAsynth_Ia_anticodon-bd"/>
</dbReference>
<evidence type="ECO:0000256" key="1">
    <source>
        <dbReference type="ARBA" id="ARBA00005594"/>
    </source>
</evidence>
<evidence type="ECO:0000256" key="6">
    <source>
        <dbReference type="ARBA" id="ARBA00022917"/>
    </source>
</evidence>
<reference evidence="12" key="1">
    <citation type="journal article" date="2023" name="Mol. Phylogenet. Evol.">
        <title>Genome-scale phylogeny and comparative genomics of the fungal order Sordariales.</title>
        <authorList>
            <person name="Hensen N."/>
            <person name="Bonometti L."/>
            <person name="Westerberg I."/>
            <person name="Brannstrom I.O."/>
            <person name="Guillou S."/>
            <person name="Cros-Aarteil S."/>
            <person name="Calhoun S."/>
            <person name="Haridas S."/>
            <person name="Kuo A."/>
            <person name="Mondo S."/>
            <person name="Pangilinan J."/>
            <person name="Riley R."/>
            <person name="LaButti K."/>
            <person name="Andreopoulos B."/>
            <person name="Lipzen A."/>
            <person name="Chen C."/>
            <person name="Yan M."/>
            <person name="Daum C."/>
            <person name="Ng V."/>
            <person name="Clum A."/>
            <person name="Steindorff A."/>
            <person name="Ohm R.A."/>
            <person name="Martin F."/>
            <person name="Silar P."/>
            <person name="Natvig D.O."/>
            <person name="Lalanne C."/>
            <person name="Gautier V."/>
            <person name="Ament-Velasquez S.L."/>
            <person name="Kruys A."/>
            <person name="Hutchinson M.I."/>
            <person name="Powell A.J."/>
            <person name="Barry K."/>
            <person name="Miller A.N."/>
            <person name="Grigoriev I.V."/>
            <person name="Debuchy R."/>
            <person name="Gladieux P."/>
            <person name="Hiltunen Thoren M."/>
            <person name="Johannesson H."/>
        </authorList>
    </citation>
    <scope>NUCLEOTIDE SEQUENCE</scope>
    <source>
        <strain evidence="12">CBS 955.72</strain>
    </source>
</reference>
<evidence type="ECO:0000259" key="11">
    <source>
        <dbReference type="SMART" id="SM00836"/>
    </source>
</evidence>
<name>A0AAJ0M8Y1_9PEZI</name>
<dbReference type="SUPFAM" id="SSF52374">
    <property type="entry name" value="Nucleotidylyl transferase"/>
    <property type="match status" value="1"/>
</dbReference>
<comment type="similarity">
    <text evidence="1 9">Belongs to the class-I aminoacyl-tRNA synthetase family.</text>
</comment>
<dbReference type="InterPro" id="IPR036695">
    <property type="entry name" value="Arg-tRNA-synth_N_sf"/>
</dbReference>
<dbReference type="Proteomes" id="UP001275084">
    <property type="component" value="Unassembled WGS sequence"/>
</dbReference>
<dbReference type="GO" id="GO:0005524">
    <property type="term" value="F:ATP binding"/>
    <property type="evidence" value="ECO:0007669"/>
    <property type="project" value="UniProtKB-KW"/>
</dbReference>
<organism evidence="12 13">
    <name type="scientific">Lasiosphaeria hispida</name>
    <dbReference type="NCBI Taxonomy" id="260671"/>
    <lineage>
        <taxon>Eukaryota</taxon>
        <taxon>Fungi</taxon>
        <taxon>Dikarya</taxon>
        <taxon>Ascomycota</taxon>
        <taxon>Pezizomycotina</taxon>
        <taxon>Sordariomycetes</taxon>
        <taxon>Sordariomycetidae</taxon>
        <taxon>Sordariales</taxon>
        <taxon>Lasiosphaeriaceae</taxon>
        <taxon>Lasiosphaeria</taxon>
    </lineage>
</organism>
<keyword evidence="7 9" id="KW-0030">Aminoacyl-tRNA synthetase</keyword>
<accession>A0AAJ0M8Y1</accession>
<dbReference type="SUPFAM" id="SSF47323">
    <property type="entry name" value="Anticodon-binding domain of a subclass of class I aminoacyl-tRNA synthetases"/>
    <property type="match status" value="1"/>
</dbReference>
<dbReference type="InterPro" id="IPR001278">
    <property type="entry name" value="Arg-tRNA-ligase"/>
</dbReference>
<dbReference type="Gene3D" id="3.40.50.620">
    <property type="entry name" value="HUPs"/>
    <property type="match status" value="1"/>
</dbReference>
<dbReference type="SMART" id="SM00836">
    <property type="entry name" value="DALR_1"/>
    <property type="match status" value="1"/>
</dbReference>
<keyword evidence="6 9" id="KW-0648">Protein biosynthesis</keyword>
<dbReference type="PRINTS" id="PR01038">
    <property type="entry name" value="TRNASYNTHARG"/>
</dbReference>
<dbReference type="GO" id="GO:0006420">
    <property type="term" value="P:arginyl-tRNA aminoacylation"/>
    <property type="evidence" value="ECO:0007669"/>
    <property type="project" value="InterPro"/>
</dbReference>
<proteinExistence type="inferred from homology"/>
<dbReference type="Gene3D" id="1.10.730.10">
    <property type="entry name" value="Isoleucyl-tRNA Synthetase, Domain 1"/>
    <property type="match status" value="1"/>
</dbReference>
<feature type="region of interest" description="Disordered" evidence="10">
    <location>
        <begin position="145"/>
        <end position="164"/>
    </location>
</feature>
<evidence type="ECO:0000256" key="7">
    <source>
        <dbReference type="ARBA" id="ARBA00023146"/>
    </source>
</evidence>
<sequence>MATRSLAGLTALLQGLELEAIPDFPSADMLRQPIDIFHAYLADVLRQLVGCDPQQAYDAIQPANTTGNGDLDIVLPKLKLSGGPDLQDLAADLVKKFPSPHPLFAVPFKDGIHVRFFLSPKTLPNLLLPYILDRGPGYGLLRAPATVGGATGDNPSTPPPSPPDPKKVLVEFSSPNLGQDFRTDHLRSTILGAFVANAHEAMGWQVVRVNYLGDWGKHIGLLGLGWMRYGGEEGGGDAFRRVQEIYGRMEDEVRPRLAAKRRKAAAGEGEGGEEEEEDAIFAERDKAFKRLEDGDAQAVELWEKLRHVSVDYYAGEYRRMGVTFDDYSGESLVCRNPEAVAKVEKLLREKDISQLADDGSLVIDFGKHDAARWGHATLRGKDGLTTYFLRDVATVMDRLEDYSFDKLIYVVGEQDLHFRQVFKAVELLGRPDVTKRLQHLTFTRGPPQWGDEHILGDILNRCEEYVQTAVAAADADQVPRQLLSPADLRTMAVNSLVVHELNTRNKAHTIGLDVEMLMATEGETGLSLQFAYVKLCHLIEKLEPRSAGEWPTDFSSLWEAPWMELLRLLVRFPAVATTAYKSLEPGPVLSYLFQVVEELGYCLEDVEEEDAEGSRAAEEQGSTRAARLMLFKGTRQVLENGMRLLNITPVGGS</sequence>
<comment type="catalytic activity">
    <reaction evidence="8">
        <text>tRNA(Arg) + L-arginine + ATP = L-arginyl-tRNA(Arg) + AMP + diphosphate</text>
        <dbReference type="Rhea" id="RHEA:20301"/>
        <dbReference type="Rhea" id="RHEA-COMP:9658"/>
        <dbReference type="Rhea" id="RHEA-COMP:9673"/>
        <dbReference type="ChEBI" id="CHEBI:30616"/>
        <dbReference type="ChEBI" id="CHEBI:32682"/>
        <dbReference type="ChEBI" id="CHEBI:33019"/>
        <dbReference type="ChEBI" id="CHEBI:78442"/>
        <dbReference type="ChEBI" id="CHEBI:78513"/>
        <dbReference type="ChEBI" id="CHEBI:456215"/>
        <dbReference type="EC" id="6.1.1.19"/>
    </reaction>
</comment>
<dbReference type="InterPro" id="IPR035684">
    <property type="entry name" value="ArgRS_core"/>
</dbReference>
<dbReference type="Pfam" id="PF05746">
    <property type="entry name" value="DALR_1"/>
    <property type="match status" value="1"/>
</dbReference>
<keyword evidence="3 9" id="KW-0436">Ligase</keyword>
<dbReference type="Gene3D" id="3.30.1360.70">
    <property type="entry name" value="Arginyl tRNA synthetase N-terminal domain"/>
    <property type="match status" value="1"/>
</dbReference>
<evidence type="ECO:0000313" key="12">
    <source>
        <dbReference type="EMBL" id="KAK3343424.1"/>
    </source>
</evidence>
<evidence type="ECO:0000256" key="5">
    <source>
        <dbReference type="ARBA" id="ARBA00022840"/>
    </source>
</evidence>
<keyword evidence="4 9" id="KW-0547">Nucleotide-binding</keyword>
<evidence type="ECO:0000256" key="2">
    <source>
        <dbReference type="ARBA" id="ARBA00012837"/>
    </source>
</evidence>
<dbReference type="GO" id="GO:0032543">
    <property type="term" value="P:mitochondrial translation"/>
    <property type="evidence" value="ECO:0007669"/>
    <property type="project" value="TreeGrafter"/>
</dbReference>
<keyword evidence="13" id="KW-1185">Reference proteome</keyword>
<dbReference type="EC" id="6.1.1.19" evidence="2"/>
<evidence type="ECO:0000256" key="4">
    <source>
        <dbReference type="ARBA" id="ARBA00022741"/>
    </source>
</evidence>
<dbReference type="GO" id="GO:0004814">
    <property type="term" value="F:arginine-tRNA ligase activity"/>
    <property type="evidence" value="ECO:0007669"/>
    <property type="project" value="UniProtKB-EC"/>
</dbReference>
<dbReference type="EMBL" id="JAUIQD010000007">
    <property type="protein sequence ID" value="KAK3343424.1"/>
    <property type="molecule type" value="Genomic_DNA"/>
</dbReference>
<evidence type="ECO:0000256" key="8">
    <source>
        <dbReference type="ARBA" id="ARBA00049339"/>
    </source>
</evidence>
<dbReference type="AlphaFoldDB" id="A0AAJ0M8Y1"/>
<comment type="caution">
    <text evidence="12">The sequence shown here is derived from an EMBL/GenBank/DDBJ whole genome shotgun (WGS) entry which is preliminary data.</text>
</comment>
<protein>
    <recommendedName>
        <fullName evidence="2">arginine--tRNA ligase</fullName>
        <ecNumber evidence="2">6.1.1.19</ecNumber>
    </recommendedName>
</protein>
<reference evidence="12" key="2">
    <citation type="submission" date="2023-06" db="EMBL/GenBank/DDBJ databases">
        <authorList>
            <consortium name="Lawrence Berkeley National Laboratory"/>
            <person name="Haridas S."/>
            <person name="Hensen N."/>
            <person name="Bonometti L."/>
            <person name="Westerberg I."/>
            <person name="Brannstrom I.O."/>
            <person name="Guillou S."/>
            <person name="Cros-Aarteil S."/>
            <person name="Calhoun S."/>
            <person name="Kuo A."/>
            <person name="Mondo S."/>
            <person name="Pangilinan J."/>
            <person name="Riley R."/>
            <person name="Labutti K."/>
            <person name="Andreopoulos B."/>
            <person name="Lipzen A."/>
            <person name="Chen C."/>
            <person name="Yanf M."/>
            <person name="Daum C."/>
            <person name="Ng V."/>
            <person name="Clum A."/>
            <person name="Steindorff A."/>
            <person name="Ohm R."/>
            <person name="Martin F."/>
            <person name="Silar P."/>
            <person name="Natvig D."/>
            <person name="Lalanne C."/>
            <person name="Gautier V."/>
            <person name="Ament-Velasquez S.L."/>
            <person name="Kruys A."/>
            <person name="Hutchinson M.I."/>
            <person name="Powell A.J."/>
            <person name="Barry K."/>
            <person name="Miller A.N."/>
            <person name="Grigoriev I.V."/>
            <person name="Debuchy R."/>
            <person name="Gladieux P."/>
            <person name="Thoren M.H."/>
            <person name="Johannesson H."/>
        </authorList>
    </citation>
    <scope>NUCLEOTIDE SEQUENCE</scope>
    <source>
        <strain evidence="12">CBS 955.72</strain>
    </source>
</reference>
<dbReference type="SUPFAM" id="SSF55190">
    <property type="entry name" value="Arginyl-tRNA synthetase (ArgRS), N-terminal 'additional' domain"/>
    <property type="match status" value="1"/>
</dbReference>
<dbReference type="InterPro" id="IPR014729">
    <property type="entry name" value="Rossmann-like_a/b/a_fold"/>
</dbReference>
<evidence type="ECO:0000256" key="9">
    <source>
        <dbReference type="RuleBase" id="RU363038"/>
    </source>
</evidence>
<dbReference type="Pfam" id="PF00750">
    <property type="entry name" value="tRNA-synt_1d"/>
    <property type="match status" value="1"/>
</dbReference>
<dbReference type="PANTHER" id="PTHR11956:SF11">
    <property type="entry name" value="ARGININE--TRNA LIGASE, MITOCHONDRIAL-RELATED"/>
    <property type="match status" value="1"/>
</dbReference>
<dbReference type="GO" id="GO:0005739">
    <property type="term" value="C:mitochondrion"/>
    <property type="evidence" value="ECO:0007669"/>
    <property type="project" value="TreeGrafter"/>
</dbReference>